<dbReference type="EMBL" id="VSSQ01136195">
    <property type="protein sequence ID" value="MPN60646.1"/>
    <property type="molecule type" value="Genomic_DNA"/>
</dbReference>
<name>A0A645JB52_9ZZZZ</name>
<evidence type="ECO:0000313" key="1">
    <source>
        <dbReference type="EMBL" id="MPN60646.1"/>
    </source>
</evidence>
<reference evidence="1" key="1">
    <citation type="submission" date="2019-08" db="EMBL/GenBank/DDBJ databases">
        <authorList>
            <person name="Kucharzyk K."/>
            <person name="Murdoch R.W."/>
            <person name="Higgins S."/>
            <person name="Loffler F."/>
        </authorList>
    </citation>
    <scope>NUCLEOTIDE SEQUENCE</scope>
</reference>
<protein>
    <submittedName>
        <fullName evidence="1">Uncharacterized protein</fullName>
    </submittedName>
</protein>
<organism evidence="1">
    <name type="scientific">bioreactor metagenome</name>
    <dbReference type="NCBI Taxonomy" id="1076179"/>
    <lineage>
        <taxon>unclassified sequences</taxon>
        <taxon>metagenomes</taxon>
        <taxon>ecological metagenomes</taxon>
    </lineage>
</organism>
<sequence length="129" mass="14101">MKIPKTFLSNSLDEQGVIKRTSSGDTFQRIKIANSDENYVYVLQDFESLKIGDTIVGIGEGAQTYTIGEVATYKGVYVANSSLAEFTVIDILGQNSDYAIVNAESQFGLKVYDKIVSDAKAVQNEESVN</sequence>
<proteinExistence type="predicted"/>
<comment type="caution">
    <text evidence="1">The sequence shown here is derived from an EMBL/GenBank/DDBJ whole genome shotgun (WGS) entry which is preliminary data.</text>
</comment>
<gene>
    <name evidence="1" type="ORF">SDC9_208377</name>
</gene>
<dbReference type="AlphaFoldDB" id="A0A645JB52"/>
<accession>A0A645JB52</accession>